<feature type="transmembrane region" description="Helical" evidence="13">
    <location>
        <begin position="271"/>
        <end position="291"/>
    </location>
</feature>
<dbReference type="Proteomes" id="UP000076603">
    <property type="component" value="Unassembled WGS sequence"/>
</dbReference>
<evidence type="ECO:0000256" key="5">
    <source>
        <dbReference type="ARBA" id="ARBA00022448"/>
    </source>
</evidence>
<feature type="transmembrane region" description="Helical" evidence="13">
    <location>
        <begin position="145"/>
        <end position="165"/>
    </location>
</feature>
<dbReference type="GO" id="GO:0015297">
    <property type="term" value="F:antiporter activity"/>
    <property type="evidence" value="ECO:0007669"/>
    <property type="project" value="UniProtKB-KW"/>
</dbReference>
<dbReference type="InterPro" id="IPR048279">
    <property type="entry name" value="MdtK-like"/>
</dbReference>
<dbReference type="PIRSF" id="PIRSF006603">
    <property type="entry name" value="DinF"/>
    <property type="match status" value="1"/>
</dbReference>
<keyword evidence="15" id="KW-1185">Reference proteome</keyword>
<evidence type="ECO:0000256" key="12">
    <source>
        <dbReference type="ARBA" id="ARBA00031636"/>
    </source>
</evidence>
<evidence type="ECO:0000256" key="11">
    <source>
        <dbReference type="ARBA" id="ARBA00023136"/>
    </source>
</evidence>
<comment type="caution">
    <text evidence="14">The sequence shown here is derived from an EMBL/GenBank/DDBJ whole genome shotgun (WGS) entry which is preliminary data.</text>
</comment>
<feature type="transmembrane region" description="Helical" evidence="13">
    <location>
        <begin position="400"/>
        <end position="424"/>
    </location>
</feature>
<accession>A0A162SZ66</accession>
<dbReference type="GO" id="GO:0006811">
    <property type="term" value="P:monoatomic ion transport"/>
    <property type="evidence" value="ECO:0007669"/>
    <property type="project" value="UniProtKB-KW"/>
</dbReference>
<comment type="subcellular location">
    <subcellularLocation>
        <location evidence="2">Cell membrane</location>
        <topology evidence="2">Multi-pass membrane protein</topology>
    </subcellularLocation>
</comment>
<feature type="transmembrane region" description="Helical" evidence="13">
    <location>
        <begin position="297"/>
        <end position="318"/>
    </location>
</feature>
<keyword evidence="7" id="KW-1003">Cell membrane</keyword>
<dbReference type="AlphaFoldDB" id="A0A162SZ66"/>
<evidence type="ECO:0000256" key="1">
    <source>
        <dbReference type="ARBA" id="ARBA00003408"/>
    </source>
</evidence>
<comment type="similarity">
    <text evidence="3">Belongs to the multi antimicrobial extrusion (MATE) (TC 2.A.66.1) family.</text>
</comment>
<dbReference type="OrthoDB" id="62420at2"/>
<reference evidence="14 15" key="1">
    <citation type="submission" date="2016-04" db="EMBL/GenBank/DDBJ databases">
        <title>Genome sequence of Clostridium magnum DSM 2767.</title>
        <authorList>
            <person name="Poehlein A."/>
            <person name="Uhlig R."/>
            <person name="Fischer R."/>
            <person name="Bahl H."/>
            <person name="Daniel R."/>
        </authorList>
    </citation>
    <scope>NUCLEOTIDE SEQUENCE [LARGE SCALE GENOMIC DNA]</scope>
    <source>
        <strain evidence="14 15">DSM 2767</strain>
    </source>
</reference>
<evidence type="ECO:0000256" key="6">
    <source>
        <dbReference type="ARBA" id="ARBA00022449"/>
    </source>
</evidence>
<keyword evidence="10" id="KW-0406">Ion transport</keyword>
<evidence type="ECO:0000256" key="3">
    <source>
        <dbReference type="ARBA" id="ARBA00010199"/>
    </source>
</evidence>
<dbReference type="GO" id="GO:0042910">
    <property type="term" value="F:xenobiotic transmembrane transporter activity"/>
    <property type="evidence" value="ECO:0007669"/>
    <property type="project" value="InterPro"/>
</dbReference>
<dbReference type="NCBIfam" id="TIGR00797">
    <property type="entry name" value="matE"/>
    <property type="match status" value="1"/>
</dbReference>
<keyword evidence="8 13" id="KW-0812">Transmembrane</keyword>
<dbReference type="Pfam" id="PF01554">
    <property type="entry name" value="MatE"/>
    <property type="match status" value="2"/>
</dbReference>
<evidence type="ECO:0000256" key="7">
    <source>
        <dbReference type="ARBA" id="ARBA00022475"/>
    </source>
</evidence>
<protein>
    <recommendedName>
        <fullName evidence="4">Probable multidrug resistance protein NorM</fullName>
    </recommendedName>
    <alternativeName>
        <fullName evidence="12">Multidrug-efflux transporter</fullName>
    </alternativeName>
</protein>
<feature type="transmembrane region" description="Helical" evidence="13">
    <location>
        <begin position="58"/>
        <end position="87"/>
    </location>
</feature>
<dbReference type="STRING" id="1121326.CLMAG_18560"/>
<feature type="transmembrane region" description="Helical" evidence="13">
    <location>
        <begin position="25"/>
        <end position="46"/>
    </location>
</feature>
<dbReference type="PATRIC" id="fig|1121326.3.peg.1844"/>
<feature type="transmembrane region" description="Helical" evidence="13">
    <location>
        <begin position="204"/>
        <end position="227"/>
    </location>
</feature>
<name>A0A162SZ66_9CLOT</name>
<dbReference type="InterPro" id="IPR050222">
    <property type="entry name" value="MATE_MdtK"/>
</dbReference>
<feature type="transmembrane region" description="Helical" evidence="13">
    <location>
        <begin position="177"/>
        <end position="198"/>
    </location>
</feature>
<evidence type="ECO:0000313" key="15">
    <source>
        <dbReference type="Proteomes" id="UP000076603"/>
    </source>
</evidence>
<evidence type="ECO:0000313" key="14">
    <source>
        <dbReference type="EMBL" id="KZL92050.1"/>
    </source>
</evidence>
<sequence length="461" mass="50070">MNNEQFQIKNNDILRNCFDLKTIKIIIPLAIPVIIENILQVLLSTTDTYFAGKLNSNAIAAVGITSLIMNIYIAFFIAVGIGTTTIVSRNIGLNKPNKAAEAVKQSILLTVIISLIIGIISYIFADPILRILGAKPEVLVYALPYFMAVAVPSVFLCLMLVLSSALRGAGDTKIPMVVSLVANLINIILNYILIFGIWNFKGLGIVGGGLATTIARIIAVIMLLTCLCKGKTIIKLNLFSKWIIDQKLLISISRIGIPAGIEKLIMRFGQLVYGAMIIALGTSAYVAHNIAGTIESYSYLPAMGFGVAAATMVGNNLGANKPEEAKKFALAANTLSTILMVIIGIFFFIAAPFLVKVFTSDKEVQRLVVAVIRIIALFQPFLSLTLVISSALQGAGDTKFPMYSTLIGIWGIRVVFGYLFSIIFDLGLVGIWLAYSLDIIIRGILLLLRFLKDKWKSIKIS</sequence>
<feature type="transmembrane region" description="Helical" evidence="13">
    <location>
        <begin position="430"/>
        <end position="451"/>
    </location>
</feature>
<keyword evidence="5" id="KW-0813">Transport</keyword>
<dbReference type="PANTHER" id="PTHR43298">
    <property type="entry name" value="MULTIDRUG RESISTANCE PROTEIN NORM-RELATED"/>
    <property type="match status" value="1"/>
</dbReference>
<dbReference type="CDD" id="cd13137">
    <property type="entry name" value="MATE_NorM_like"/>
    <property type="match status" value="1"/>
</dbReference>
<feature type="transmembrane region" description="Helical" evidence="13">
    <location>
        <begin position="330"/>
        <end position="355"/>
    </location>
</feature>
<keyword evidence="11 13" id="KW-0472">Membrane</keyword>
<proteinExistence type="inferred from homology"/>
<keyword evidence="9 13" id="KW-1133">Transmembrane helix</keyword>
<feature type="transmembrane region" description="Helical" evidence="13">
    <location>
        <begin position="107"/>
        <end position="125"/>
    </location>
</feature>
<comment type="function">
    <text evidence="1">Multidrug efflux pump.</text>
</comment>
<evidence type="ECO:0000256" key="10">
    <source>
        <dbReference type="ARBA" id="ARBA00023065"/>
    </source>
</evidence>
<dbReference type="PANTHER" id="PTHR43298:SF2">
    <property type="entry name" value="FMN_FAD EXPORTER YEEO-RELATED"/>
    <property type="match status" value="1"/>
</dbReference>
<evidence type="ECO:0000256" key="4">
    <source>
        <dbReference type="ARBA" id="ARBA00020268"/>
    </source>
</evidence>
<evidence type="ECO:0000256" key="2">
    <source>
        <dbReference type="ARBA" id="ARBA00004651"/>
    </source>
</evidence>
<feature type="transmembrane region" description="Helical" evidence="13">
    <location>
        <begin position="367"/>
        <end position="388"/>
    </location>
</feature>
<dbReference type="RefSeq" id="WP_082831858.1">
    <property type="nucleotide sequence ID" value="NZ_FQXL01000004.1"/>
</dbReference>
<evidence type="ECO:0000256" key="8">
    <source>
        <dbReference type="ARBA" id="ARBA00022692"/>
    </source>
</evidence>
<dbReference type="EMBL" id="LWAE01000002">
    <property type="protein sequence ID" value="KZL92050.1"/>
    <property type="molecule type" value="Genomic_DNA"/>
</dbReference>
<organism evidence="14 15">
    <name type="scientific">Clostridium magnum DSM 2767</name>
    <dbReference type="NCBI Taxonomy" id="1121326"/>
    <lineage>
        <taxon>Bacteria</taxon>
        <taxon>Bacillati</taxon>
        <taxon>Bacillota</taxon>
        <taxon>Clostridia</taxon>
        <taxon>Eubacteriales</taxon>
        <taxon>Clostridiaceae</taxon>
        <taxon>Clostridium</taxon>
    </lineage>
</organism>
<gene>
    <name evidence="14" type="primary">norM</name>
    <name evidence="14" type="ORF">CLMAG_18560</name>
</gene>
<evidence type="ECO:0000256" key="13">
    <source>
        <dbReference type="SAM" id="Phobius"/>
    </source>
</evidence>
<keyword evidence="6" id="KW-0050">Antiport</keyword>
<dbReference type="InterPro" id="IPR002528">
    <property type="entry name" value="MATE_fam"/>
</dbReference>
<evidence type="ECO:0000256" key="9">
    <source>
        <dbReference type="ARBA" id="ARBA00022989"/>
    </source>
</evidence>
<dbReference type="GO" id="GO:0005886">
    <property type="term" value="C:plasma membrane"/>
    <property type="evidence" value="ECO:0007669"/>
    <property type="project" value="UniProtKB-SubCell"/>
</dbReference>